<evidence type="ECO:0000256" key="1">
    <source>
        <dbReference type="SAM" id="Phobius"/>
    </source>
</evidence>
<evidence type="ECO:0000313" key="2">
    <source>
        <dbReference type="EMBL" id="OAD68800.1"/>
    </source>
</evidence>
<proteinExistence type="predicted"/>
<name>A0A163D528_PHYB8</name>
<dbReference type="GeneID" id="28993374"/>
<reference evidence="3" key="1">
    <citation type="submission" date="2015-06" db="EMBL/GenBank/DDBJ databases">
        <title>Expansion of signal transduction pathways in fungi by whole-genome duplication.</title>
        <authorList>
            <consortium name="DOE Joint Genome Institute"/>
            <person name="Corrochano L.M."/>
            <person name="Kuo A."/>
            <person name="Marcet-Houben M."/>
            <person name="Polaino S."/>
            <person name="Salamov A."/>
            <person name="Villalobos J.M."/>
            <person name="Alvarez M.I."/>
            <person name="Avalos J."/>
            <person name="Benito E.P."/>
            <person name="Benoit I."/>
            <person name="Burger G."/>
            <person name="Camino L.P."/>
            <person name="Canovas D."/>
            <person name="Cerda-Olmedo E."/>
            <person name="Cheng J.-F."/>
            <person name="Dominguez A."/>
            <person name="Elias M."/>
            <person name="Eslava A.P."/>
            <person name="Glaser F."/>
            <person name="Grimwood J."/>
            <person name="Gutierrez G."/>
            <person name="Heitman J."/>
            <person name="Henrissat B."/>
            <person name="Iturriaga E.A."/>
            <person name="Lang B.F."/>
            <person name="Lavin J.L."/>
            <person name="Lee S."/>
            <person name="Li W."/>
            <person name="Lindquist E."/>
            <person name="Lopez-Garcia S."/>
            <person name="Luque E.M."/>
            <person name="Marcos A.T."/>
            <person name="Martin J."/>
            <person name="McCluskey K."/>
            <person name="Medina H.R."/>
            <person name="Miralles-Duran A."/>
            <person name="Miyazaki A."/>
            <person name="Munoz-Torres E."/>
            <person name="Oguiza J.A."/>
            <person name="Ohm R."/>
            <person name="Olmedo M."/>
            <person name="Orejas M."/>
            <person name="Ortiz-Castellanos L."/>
            <person name="Pisabarro A.G."/>
            <person name="Rodriguez-Romero J."/>
            <person name="Ruiz-Herrera J."/>
            <person name="Ruiz-Vazquez R."/>
            <person name="Sanz C."/>
            <person name="Schackwitz W."/>
            <person name="Schmutz J."/>
            <person name="Shahriari M."/>
            <person name="Shelest E."/>
            <person name="Silva-Franco F."/>
            <person name="Soanes D."/>
            <person name="Syed K."/>
            <person name="Tagua V.G."/>
            <person name="Talbot N.J."/>
            <person name="Thon M."/>
            <person name="De vries R.P."/>
            <person name="Wiebenga A."/>
            <person name="Yadav J.S."/>
            <person name="Braun E.L."/>
            <person name="Baker S."/>
            <person name="Garre V."/>
            <person name="Horwitz B."/>
            <person name="Torres-Martinez S."/>
            <person name="Idnurm A."/>
            <person name="Herrera-Estrella A."/>
            <person name="Gabaldon T."/>
            <person name="Grigoriev I.V."/>
        </authorList>
    </citation>
    <scope>NUCLEOTIDE SEQUENCE [LARGE SCALE GENOMIC DNA]</scope>
    <source>
        <strain evidence="3">NRRL 1555(-)</strain>
    </source>
</reference>
<organism evidence="2 3">
    <name type="scientific">Phycomyces blakesleeanus (strain ATCC 8743b / DSM 1359 / FGSC 10004 / NBRC 33097 / NRRL 1555)</name>
    <dbReference type="NCBI Taxonomy" id="763407"/>
    <lineage>
        <taxon>Eukaryota</taxon>
        <taxon>Fungi</taxon>
        <taxon>Fungi incertae sedis</taxon>
        <taxon>Mucoromycota</taxon>
        <taxon>Mucoromycotina</taxon>
        <taxon>Mucoromycetes</taxon>
        <taxon>Mucorales</taxon>
        <taxon>Phycomycetaceae</taxon>
        <taxon>Phycomyces</taxon>
    </lineage>
</organism>
<dbReference type="Proteomes" id="UP000077315">
    <property type="component" value="Unassembled WGS sequence"/>
</dbReference>
<keyword evidence="1" id="KW-0472">Membrane</keyword>
<protein>
    <submittedName>
        <fullName evidence="2">Uncharacterized protein</fullName>
    </submittedName>
</protein>
<dbReference type="VEuPathDB" id="FungiDB:PHYBLDRAFT_150389"/>
<dbReference type="AlphaFoldDB" id="A0A163D528"/>
<keyword evidence="1" id="KW-1133">Transmembrane helix</keyword>
<dbReference type="RefSeq" id="XP_018286840.1">
    <property type="nucleotide sequence ID" value="XM_018432468.1"/>
</dbReference>
<gene>
    <name evidence="2" type="ORF">PHYBLDRAFT_150389</name>
</gene>
<feature type="transmembrane region" description="Helical" evidence="1">
    <location>
        <begin position="204"/>
        <end position="223"/>
    </location>
</feature>
<keyword evidence="3" id="KW-1185">Reference proteome</keyword>
<feature type="transmembrane region" description="Helical" evidence="1">
    <location>
        <begin position="244"/>
        <end position="264"/>
    </location>
</feature>
<sequence>MHSTHELRVISGGTNLYKKHYPAMIDAFGPPRAYSTRLLEKAIGECSQLIKGNSAIGANARNIMLRLAHTRRVDSAGWLITEKDEHVEVDSDIEFWGPLGCKTIHDSIEEISCLPVLLAKFYESKGVECSTINPALTTSCKAFVNGCVINSALAHKVQREAHHVCLQLQVNKAINARPGLSPALKDFFGKVVLFFEHINERKRWSLALVLVYSTMLYNGVLVVRNGQMKPKVVHLAHVKKLVGLVVSDVTVNTTAAMTMAYIVWPELNRGPKLSLCSFADI</sequence>
<evidence type="ECO:0000313" key="3">
    <source>
        <dbReference type="Proteomes" id="UP000077315"/>
    </source>
</evidence>
<accession>A0A163D528</accession>
<dbReference type="InParanoid" id="A0A163D528"/>
<dbReference type="EMBL" id="KV440994">
    <property type="protein sequence ID" value="OAD68800.1"/>
    <property type="molecule type" value="Genomic_DNA"/>
</dbReference>
<keyword evidence="1" id="KW-0812">Transmembrane</keyword>